<dbReference type="GO" id="GO:0035770">
    <property type="term" value="C:ribonucleoprotein granule"/>
    <property type="evidence" value="ECO:0007669"/>
    <property type="project" value="TreeGrafter"/>
</dbReference>
<dbReference type="GO" id="GO:0044528">
    <property type="term" value="P:regulation of mitochondrial mRNA stability"/>
    <property type="evidence" value="ECO:0007669"/>
    <property type="project" value="TreeGrafter"/>
</dbReference>
<dbReference type="GO" id="GO:0005759">
    <property type="term" value="C:mitochondrial matrix"/>
    <property type="evidence" value="ECO:0007669"/>
    <property type="project" value="TreeGrafter"/>
</dbReference>
<dbReference type="AlphaFoldDB" id="A0AA38BZ53"/>
<dbReference type="InterPro" id="IPR050870">
    <property type="entry name" value="FAST_kinase"/>
</dbReference>
<reference evidence="1 2" key="1">
    <citation type="journal article" date="2021" name="Nat. Plants">
        <title>The Taxus genome provides insights into paclitaxel biosynthesis.</title>
        <authorList>
            <person name="Xiong X."/>
            <person name="Gou J."/>
            <person name="Liao Q."/>
            <person name="Li Y."/>
            <person name="Zhou Q."/>
            <person name="Bi G."/>
            <person name="Li C."/>
            <person name="Du R."/>
            <person name="Wang X."/>
            <person name="Sun T."/>
            <person name="Guo L."/>
            <person name="Liang H."/>
            <person name="Lu P."/>
            <person name="Wu Y."/>
            <person name="Zhang Z."/>
            <person name="Ro D.K."/>
            <person name="Shang Y."/>
            <person name="Huang S."/>
            <person name="Yan J."/>
        </authorList>
    </citation>
    <scope>NUCLEOTIDE SEQUENCE [LARGE SCALE GENOMIC DNA]</scope>
    <source>
        <strain evidence="1">Ta-2019</strain>
    </source>
</reference>
<dbReference type="GO" id="GO:1901259">
    <property type="term" value="P:chloroplast rRNA processing"/>
    <property type="evidence" value="ECO:0007669"/>
    <property type="project" value="TreeGrafter"/>
</dbReference>
<gene>
    <name evidence="1" type="ORF">KI387_033933</name>
</gene>
<evidence type="ECO:0000313" key="1">
    <source>
        <dbReference type="EMBL" id="KAH9289816.1"/>
    </source>
</evidence>
<sequence length="187" mass="21035">MKFEFELDDDDDSFDTQFESVDVEKIREISSLRERYEKGVAITQDVLIEVTDVIEAVSKGLSPSPLNPLNMATTLHRIAKNMEKVYMFKSDRLGFSRQRDMAMLVILGMGSLPHLSAQGISNIAWALSKIGGETIYWSEMDRIEEFSMTRMSEFNTQNVSNLAGAFASMQHAAPGLFTALAKRAYCM</sequence>
<dbReference type="Proteomes" id="UP000824469">
    <property type="component" value="Unassembled WGS sequence"/>
</dbReference>
<dbReference type="PANTHER" id="PTHR21228">
    <property type="entry name" value="FAST LEU-RICH DOMAIN-CONTAINING"/>
    <property type="match status" value="1"/>
</dbReference>
<evidence type="ECO:0000313" key="2">
    <source>
        <dbReference type="Proteomes" id="UP000824469"/>
    </source>
</evidence>
<comment type="caution">
    <text evidence="1">The sequence shown here is derived from an EMBL/GenBank/DDBJ whole genome shotgun (WGS) entry which is preliminary data.</text>
</comment>
<name>A0AA38BZ53_TAXCH</name>
<accession>A0AA38BZ53</accession>
<organism evidence="1 2">
    <name type="scientific">Taxus chinensis</name>
    <name type="common">Chinese yew</name>
    <name type="synonym">Taxus wallichiana var. chinensis</name>
    <dbReference type="NCBI Taxonomy" id="29808"/>
    <lineage>
        <taxon>Eukaryota</taxon>
        <taxon>Viridiplantae</taxon>
        <taxon>Streptophyta</taxon>
        <taxon>Embryophyta</taxon>
        <taxon>Tracheophyta</taxon>
        <taxon>Spermatophyta</taxon>
        <taxon>Pinopsida</taxon>
        <taxon>Pinidae</taxon>
        <taxon>Conifers II</taxon>
        <taxon>Cupressales</taxon>
        <taxon>Taxaceae</taxon>
        <taxon>Taxus</taxon>
    </lineage>
</organism>
<keyword evidence="2" id="KW-1185">Reference proteome</keyword>
<feature type="non-terminal residue" evidence="1">
    <location>
        <position position="187"/>
    </location>
</feature>
<dbReference type="EMBL" id="JAHRHJ020003813">
    <property type="protein sequence ID" value="KAH9289816.1"/>
    <property type="molecule type" value="Genomic_DNA"/>
</dbReference>
<proteinExistence type="predicted"/>
<dbReference type="GO" id="GO:0009507">
    <property type="term" value="C:chloroplast"/>
    <property type="evidence" value="ECO:0007669"/>
    <property type="project" value="TreeGrafter"/>
</dbReference>
<dbReference type="GO" id="GO:0000963">
    <property type="term" value="P:mitochondrial RNA processing"/>
    <property type="evidence" value="ECO:0007669"/>
    <property type="project" value="TreeGrafter"/>
</dbReference>
<protein>
    <submittedName>
        <fullName evidence="1">Uncharacterized protein</fullName>
    </submittedName>
</protein>
<dbReference type="GO" id="GO:0003723">
    <property type="term" value="F:RNA binding"/>
    <property type="evidence" value="ECO:0007669"/>
    <property type="project" value="TreeGrafter"/>
</dbReference>
<dbReference type="PANTHER" id="PTHR21228:SF40">
    <property type="entry name" value="LD45607P"/>
    <property type="match status" value="1"/>
</dbReference>